<keyword evidence="9" id="KW-1185">Reference proteome</keyword>
<organism evidence="8 9">
    <name type="scientific">Cohnella nanjingensis</name>
    <dbReference type="NCBI Taxonomy" id="1387779"/>
    <lineage>
        <taxon>Bacteria</taxon>
        <taxon>Bacillati</taxon>
        <taxon>Bacillota</taxon>
        <taxon>Bacilli</taxon>
        <taxon>Bacillales</taxon>
        <taxon>Paenibacillaceae</taxon>
        <taxon>Cohnella</taxon>
    </lineage>
</organism>
<evidence type="ECO:0000259" key="7">
    <source>
        <dbReference type="SMART" id="SM01009"/>
    </source>
</evidence>
<dbReference type="Proteomes" id="UP000547209">
    <property type="component" value="Unassembled WGS sequence"/>
</dbReference>
<dbReference type="GO" id="GO:0032993">
    <property type="term" value="C:protein-DNA complex"/>
    <property type="evidence" value="ECO:0007669"/>
    <property type="project" value="TreeGrafter"/>
</dbReference>
<reference evidence="8 9" key="1">
    <citation type="submission" date="2020-08" db="EMBL/GenBank/DDBJ databases">
        <title>Cohnella phylogeny.</title>
        <authorList>
            <person name="Dunlap C."/>
        </authorList>
    </citation>
    <scope>NUCLEOTIDE SEQUENCE [LARGE SCALE GENOMIC DNA]</scope>
    <source>
        <strain evidence="8 9">DSM 28246</strain>
    </source>
</reference>
<dbReference type="EC" id="3.2.2.21" evidence="3"/>
<evidence type="ECO:0000256" key="3">
    <source>
        <dbReference type="ARBA" id="ARBA00012000"/>
    </source>
</evidence>
<dbReference type="SMART" id="SM00478">
    <property type="entry name" value="ENDO3c"/>
    <property type="match status" value="1"/>
</dbReference>
<keyword evidence="5" id="KW-0234">DNA repair</keyword>
<dbReference type="InterPro" id="IPR037046">
    <property type="entry name" value="AlkA_N_sf"/>
</dbReference>
<dbReference type="SUPFAM" id="SSF48150">
    <property type="entry name" value="DNA-glycosylase"/>
    <property type="match status" value="1"/>
</dbReference>
<dbReference type="RefSeq" id="WP_185670622.1">
    <property type="nucleotide sequence ID" value="NZ_JACJVP010000030.1"/>
</dbReference>
<comment type="caution">
    <text evidence="8">The sequence shown here is derived from an EMBL/GenBank/DDBJ whole genome shotgun (WGS) entry which is preliminary data.</text>
</comment>
<dbReference type="GO" id="GO:0043916">
    <property type="term" value="F:DNA-7-methylguanine glycosylase activity"/>
    <property type="evidence" value="ECO:0007669"/>
    <property type="project" value="TreeGrafter"/>
</dbReference>
<name>A0A7X0VG62_9BACL</name>
<protein>
    <recommendedName>
        <fullName evidence="3">DNA-3-methyladenine glycosylase II</fullName>
        <ecNumber evidence="3">3.2.2.21</ecNumber>
    </recommendedName>
</protein>
<keyword evidence="4" id="KW-0227">DNA damage</keyword>
<dbReference type="Gene3D" id="1.10.1670.10">
    <property type="entry name" value="Helix-hairpin-Helix base-excision DNA repair enzymes (C-terminal)"/>
    <property type="match status" value="1"/>
</dbReference>
<dbReference type="InterPro" id="IPR023170">
    <property type="entry name" value="HhH_base_excis_C"/>
</dbReference>
<evidence type="ECO:0000313" key="8">
    <source>
        <dbReference type="EMBL" id="MBB6672772.1"/>
    </source>
</evidence>
<dbReference type="PANTHER" id="PTHR43003">
    <property type="entry name" value="DNA-3-METHYLADENINE GLYCOSYLASE"/>
    <property type="match status" value="1"/>
</dbReference>
<evidence type="ECO:0000259" key="6">
    <source>
        <dbReference type="SMART" id="SM00478"/>
    </source>
</evidence>
<accession>A0A7X0VG62</accession>
<feature type="domain" description="DNA-3-methyladenine glycosylase AlkA N-terminal" evidence="7">
    <location>
        <begin position="17"/>
        <end position="137"/>
    </location>
</feature>
<comment type="catalytic activity">
    <reaction evidence="1">
        <text>Hydrolysis of alkylated DNA, releasing 3-methyladenine, 3-methylguanine, 7-methylguanine and 7-methyladenine.</text>
        <dbReference type="EC" id="3.2.2.21"/>
    </reaction>
</comment>
<evidence type="ECO:0000256" key="2">
    <source>
        <dbReference type="ARBA" id="ARBA00010817"/>
    </source>
</evidence>
<dbReference type="CDD" id="cd00056">
    <property type="entry name" value="ENDO3c"/>
    <property type="match status" value="1"/>
</dbReference>
<comment type="similarity">
    <text evidence="2">Belongs to the alkylbase DNA glycosidase AlkA family.</text>
</comment>
<dbReference type="EMBL" id="JACJVP010000030">
    <property type="protein sequence ID" value="MBB6672772.1"/>
    <property type="molecule type" value="Genomic_DNA"/>
</dbReference>
<gene>
    <name evidence="8" type="ORF">H7C19_18995</name>
</gene>
<dbReference type="Pfam" id="PF00730">
    <property type="entry name" value="HhH-GPD"/>
    <property type="match status" value="1"/>
</dbReference>
<dbReference type="Pfam" id="PF06029">
    <property type="entry name" value="AlkA_N"/>
    <property type="match status" value="1"/>
</dbReference>
<dbReference type="GO" id="GO:0005737">
    <property type="term" value="C:cytoplasm"/>
    <property type="evidence" value="ECO:0007669"/>
    <property type="project" value="TreeGrafter"/>
</dbReference>
<evidence type="ECO:0000256" key="5">
    <source>
        <dbReference type="ARBA" id="ARBA00023204"/>
    </source>
</evidence>
<evidence type="ECO:0000256" key="1">
    <source>
        <dbReference type="ARBA" id="ARBA00000086"/>
    </source>
</evidence>
<dbReference type="GO" id="GO:0008725">
    <property type="term" value="F:DNA-3-methyladenine glycosylase activity"/>
    <property type="evidence" value="ECO:0007669"/>
    <property type="project" value="TreeGrafter"/>
</dbReference>
<dbReference type="FunFam" id="1.10.340.30:FF:000004">
    <property type="entry name" value="DNA-3-methyladenine glycosylase II"/>
    <property type="match status" value="1"/>
</dbReference>
<dbReference type="Gene3D" id="1.10.340.30">
    <property type="entry name" value="Hypothetical protein, domain 2"/>
    <property type="match status" value="1"/>
</dbReference>
<evidence type="ECO:0000313" key="9">
    <source>
        <dbReference type="Proteomes" id="UP000547209"/>
    </source>
</evidence>
<dbReference type="InterPro" id="IPR010316">
    <property type="entry name" value="AlkA_N"/>
</dbReference>
<feature type="domain" description="HhH-GPD" evidence="6">
    <location>
        <begin position="147"/>
        <end position="312"/>
    </location>
</feature>
<proteinExistence type="inferred from homology"/>
<evidence type="ECO:0000256" key="4">
    <source>
        <dbReference type="ARBA" id="ARBA00022763"/>
    </source>
</evidence>
<dbReference type="SMART" id="SM01009">
    <property type="entry name" value="AlkA_N"/>
    <property type="match status" value="1"/>
</dbReference>
<dbReference type="GO" id="GO:0006307">
    <property type="term" value="P:DNA alkylation repair"/>
    <property type="evidence" value="ECO:0007669"/>
    <property type="project" value="TreeGrafter"/>
</dbReference>
<dbReference type="GO" id="GO:0006285">
    <property type="term" value="P:base-excision repair, AP site formation"/>
    <property type="evidence" value="ECO:0007669"/>
    <property type="project" value="TreeGrafter"/>
</dbReference>
<sequence>MPLPSSIDDAIVLDGDSVFLAHPMPFSYPETLGYLTRSNEEVLHRVTDDGRILKLLRIKDLPLLVELAHEPDRDGLRIRCLSGSCASERLREAAGYVWDWFGLDADVEAFYRMAARDPVLSPLILRHSGLRIVGVPDLFEALCWSIIGQQITLSFAYQLKKRFVQTYGDSLEYEGERFWSFPDPAVIARLSADDLRPLQFSRNKANFLIGVAREVAAGTLNKAQPELRGGFDAAVVRLTALHGIGPWSANYALMRCLRYPEAFPIQDAGIHQAVRKLLNLDAKPTLAQLRELYAPWAGWEAFATFYLWRSLSD</sequence>
<dbReference type="GO" id="GO:0032131">
    <property type="term" value="F:alkylated DNA binding"/>
    <property type="evidence" value="ECO:0007669"/>
    <property type="project" value="TreeGrafter"/>
</dbReference>
<dbReference type="PANTHER" id="PTHR43003:SF12">
    <property type="entry name" value="DNA-3-METHYLADENINE GLYCOSYLASE"/>
    <property type="match status" value="1"/>
</dbReference>
<dbReference type="AlphaFoldDB" id="A0A7X0VG62"/>
<dbReference type="Gene3D" id="3.30.310.20">
    <property type="entry name" value="DNA-3-methyladenine glycosylase AlkA, N-terminal domain"/>
    <property type="match status" value="1"/>
</dbReference>
<dbReference type="InterPro" id="IPR003265">
    <property type="entry name" value="HhH-GPD_domain"/>
</dbReference>
<dbReference type="InterPro" id="IPR051912">
    <property type="entry name" value="Alkylbase_DNA_Glycosylase/TA"/>
</dbReference>
<dbReference type="InterPro" id="IPR011257">
    <property type="entry name" value="DNA_glycosylase"/>
</dbReference>